<dbReference type="AlphaFoldDB" id="A0AAW1TVS3"/>
<dbReference type="PANTHER" id="PTHR11923:SF110">
    <property type="entry name" value="SCAVENGER RECEPTOR CLASS B MEMBER 1"/>
    <property type="match status" value="1"/>
</dbReference>
<keyword evidence="6 13" id="KW-1133">Transmembrane helix</keyword>
<sequence length="562" mass="64471">MYPTLHSDLDYTKKSDDILGSKGQIQKMGQSEKNCKHSSTKLTRDFFTKVNIAKLSKTETYVFKNDWILARILTVMALMILFFTSFYGIIFMWCTNGFNNILYSNLIINEGSTNFEIWKNPTVKPITKIYLFNYTNIERYEDGIDKKLNIEEKGPYVYEETVERVNATFNGDLVSYQLKRSYRFIPELSKGRQNDIVVVPNILMLSAAAMHRYSNFFTRLTISSGLNGFYAKAFHSLAADRFIMGYDDDLYSLSKKMLKFQNKQPSEKLGLLSKKVGFSPITYTMHTGLNDINQLGSLKSINGKDQLDMWSTKDCDRVQGTDGTMFSPKTVNRKQPIKIFMPDTCRHFDLEYKQDNKIFNGDIPSYKYVASEYLFDSPENHPNNQCYCEMEGGTCPMQGLFNTSLCSMGAPTFVSYPHFYRADSRLLESFTGLNPNKTQHETYLDLHPTLGFPMNARTRMQINIQVLKTFGFSQLDKLDNELILPMAWVDMAVEDESLPQDIKDLIYTATYTVAIVKNLLKYGSIIIALITIIPILANIKYTISNNKRTSSTKSLQKQETDC</sequence>
<evidence type="ECO:0000256" key="9">
    <source>
        <dbReference type="ARBA" id="ARBA00023170"/>
    </source>
</evidence>
<evidence type="ECO:0000256" key="10">
    <source>
        <dbReference type="ARBA" id="ARBA00023180"/>
    </source>
</evidence>
<evidence type="ECO:0000256" key="13">
    <source>
        <dbReference type="SAM" id="Phobius"/>
    </source>
</evidence>
<dbReference type="PRINTS" id="PR01609">
    <property type="entry name" value="CD36FAMILY"/>
</dbReference>
<dbReference type="EMBL" id="JARQZJ010000031">
    <property type="protein sequence ID" value="KAK9874388.1"/>
    <property type="molecule type" value="Genomic_DNA"/>
</dbReference>
<dbReference type="GO" id="GO:0005901">
    <property type="term" value="C:caveola"/>
    <property type="evidence" value="ECO:0007669"/>
    <property type="project" value="UniProtKB-SubCell"/>
</dbReference>
<evidence type="ECO:0000256" key="1">
    <source>
        <dbReference type="ARBA" id="ARBA00004189"/>
    </source>
</evidence>
<comment type="similarity">
    <text evidence="3">Belongs to the CD36 family.</text>
</comment>
<dbReference type="Proteomes" id="UP001431783">
    <property type="component" value="Unassembled WGS sequence"/>
</dbReference>
<evidence type="ECO:0000256" key="8">
    <source>
        <dbReference type="ARBA" id="ARBA00023157"/>
    </source>
</evidence>
<comment type="caution">
    <text evidence="14">The sequence shown here is derived from an EMBL/GenBank/DDBJ whole genome shotgun (WGS) entry which is preliminary data.</text>
</comment>
<protein>
    <recommendedName>
        <fullName evidence="11">Scavenger receptor class B member 1</fullName>
    </recommendedName>
    <alternativeName>
        <fullName evidence="12">SR-BI</fullName>
    </alternativeName>
</protein>
<feature type="transmembrane region" description="Helical" evidence="13">
    <location>
        <begin position="519"/>
        <end position="539"/>
    </location>
</feature>
<dbReference type="PANTHER" id="PTHR11923">
    <property type="entry name" value="SCAVENGER RECEPTOR CLASS B TYPE-1 SR-B1"/>
    <property type="match status" value="1"/>
</dbReference>
<evidence type="ECO:0000256" key="5">
    <source>
        <dbReference type="ARBA" id="ARBA00022692"/>
    </source>
</evidence>
<evidence type="ECO:0000256" key="11">
    <source>
        <dbReference type="ARBA" id="ARBA00040821"/>
    </source>
</evidence>
<name>A0AAW1TVS3_9CUCU</name>
<feature type="transmembrane region" description="Helical" evidence="13">
    <location>
        <begin position="72"/>
        <end position="93"/>
    </location>
</feature>
<keyword evidence="10" id="KW-0325">Glycoprotein</keyword>
<proteinExistence type="inferred from homology"/>
<organism evidence="14 15">
    <name type="scientific">Henosepilachna vigintioctopunctata</name>
    <dbReference type="NCBI Taxonomy" id="420089"/>
    <lineage>
        <taxon>Eukaryota</taxon>
        <taxon>Metazoa</taxon>
        <taxon>Ecdysozoa</taxon>
        <taxon>Arthropoda</taxon>
        <taxon>Hexapoda</taxon>
        <taxon>Insecta</taxon>
        <taxon>Pterygota</taxon>
        <taxon>Neoptera</taxon>
        <taxon>Endopterygota</taxon>
        <taxon>Coleoptera</taxon>
        <taxon>Polyphaga</taxon>
        <taxon>Cucujiformia</taxon>
        <taxon>Coccinelloidea</taxon>
        <taxon>Coccinellidae</taxon>
        <taxon>Epilachninae</taxon>
        <taxon>Epilachnini</taxon>
        <taxon>Henosepilachna</taxon>
    </lineage>
</organism>
<dbReference type="InterPro" id="IPR002159">
    <property type="entry name" value="CD36_fam"/>
</dbReference>
<keyword evidence="9" id="KW-0675">Receptor</keyword>
<evidence type="ECO:0000313" key="15">
    <source>
        <dbReference type="Proteomes" id="UP001431783"/>
    </source>
</evidence>
<gene>
    <name evidence="14" type="ORF">WA026_002735</name>
</gene>
<comment type="subcellular location">
    <subcellularLocation>
        <location evidence="2">Cell membrane</location>
        <topology evidence="2">Multi-pass membrane protein</topology>
    </subcellularLocation>
    <subcellularLocation>
        <location evidence="1">Membrane</location>
        <location evidence="1">Caveola</location>
        <topology evidence="1">Multi-pass membrane protein</topology>
    </subcellularLocation>
</comment>
<dbReference type="GO" id="GO:0005737">
    <property type="term" value="C:cytoplasm"/>
    <property type="evidence" value="ECO:0007669"/>
    <property type="project" value="TreeGrafter"/>
</dbReference>
<evidence type="ECO:0000256" key="2">
    <source>
        <dbReference type="ARBA" id="ARBA00004651"/>
    </source>
</evidence>
<evidence type="ECO:0000313" key="14">
    <source>
        <dbReference type="EMBL" id="KAK9874388.1"/>
    </source>
</evidence>
<keyword evidence="15" id="KW-1185">Reference proteome</keyword>
<accession>A0AAW1TVS3</accession>
<dbReference type="Pfam" id="PF01130">
    <property type="entry name" value="CD36"/>
    <property type="match status" value="1"/>
</dbReference>
<evidence type="ECO:0000256" key="6">
    <source>
        <dbReference type="ARBA" id="ARBA00022989"/>
    </source>
</evidence>
<keyword evidence="4" id="KW-1003">Cell membrane</keyword>
<keyword evidence="8" id="KW-1015">Disulfide bond</keyword>
<reference evidence="14 15" key="1">
    <citation type="submission" date="2023-03" db="EMBL/GenBank/DDBJ databases">
        <title>Genome insight into feeding habits of ladybird beetles.</title>
        <authorList>
            <person name="Li H.-S."/>
            <person name="Huang Y.-H."/>
            <person name="Pang H."/>
        </authorList>
    </citation>
    <scope>NUCLEOTIDE SEQUENCE [LARGE SCALE GENOMIC DNA]</scope>
    <source>
        <strain evidence="14">SYSU_2023b</strain>
        <tissue evidence="14">Whole body</tissue>
    </source>
</reference>
<keyword evidence="5 13" id="KW-0812">Transmembrane</keyword>
<evidence type="ECO:0000256" key="7">
    <source>
        <dbReference type="ARBA" id="ARBA00023136"/>
    </source>
</evidence>
<evidence type="ECO:0000256" key="12">
    <source>
        <dbReference type="ARBA" id="ARBA00042244"/>
    </source>
</evidence>
<evidence type="ECO:0000256" key="4">
    <source>
        <dbReference type="ARBA" id="ARBA00022475"/>
    </source>
</evidence>
<keyword evidence="7 13" id="KW-0472">Membrane</keyword>
<evidence type="ECO:0000256" key="3">
    <source>
        <dbReference type="ARBA" id="ARBA00010532"/>
    </source>
</evidence>
<dbReference type="GO" id="GO:0005044">
    <property type="term" value="F:scavenger receptor activity"/>
    <property type="evidence" value="ECO:0007669"/>
    <property type="project" value="TreeGrafter"/>
</dbReference>